<reference evidence="2" key="1">
    <citation type="submission" date="2020-05" db="EMBL/GenBank/DDBJ databases">
        <authorList>
            <person name="Chiriac C."/>
            <person name="Salcher M."/>
            <person name="Ghai R."/>
            <person name="Kavagutti S V."/>
        </authorList>
    </citation>
    <scope>NUCLEOTIDE SEQUENCE</scope>
</reference>
<gene>
    <name evidence="2" type="ORF">UFOPK3401_00148</name>
</gene>
<evidence type="ECO:0000313" key="2">
    <source>
        <dbReference type="EMBL" id="CAB4859142.1"/>
    </source>
</evidence>
<evidence type="ECO:0000259" key="1">
    <source>
        <dbReference type="Pfam" id="PF14530"/>
    </source>
</evidence>
<dbReference type="InterPro" id="IPR009078">
    <property type="entry name" value="Ferritin-like_SF"/>
</dbReference>
<dbReference type="Gene3D" id="1.20.1260.10">
    <property type="match status" value="1"/>
</dbReference>
<dbReference type="InterPro" id="IPR029447">
    <property type="entry name" value="DUF4439"/>
</dbReference>
<proteinExistence type="predicted"/>
<organism evidence="2">
    <name type="scientific">freshwater metagenome</name>
    <dbReference type="NCBI Taxonomy" id="449393"/>
    <lineage>
        <taxon>unclassified sequences</taxon>
        <taxon>metagenomes</taxon>
        <taxon>ecological metagenomes</taxon>
    </lineage>
</organism>
<dbReference type="AlphaFoldDB" id="A0A6J7CKZ6"/>
<accession>A0A6J7CKZ6</accession>
<dbReference type="SUPFAM" id="SSF47240">
    <property type="entry name" value="Ferritin-like"/>
    <property type="match status" value="1"/>
</dbReference>
<dbReference type="InterPro" id="IPR012347">
    <property type="entry name" value="Ferritin-like"/>
</dbReference>
<dbReference type="Pfam" id="PF14530">
    <property type="entry name" value="DUF4439"/>
    <property type="match status" value="1"/>
</dbReference>
<name>A0A6J7CKZ6_9ZZZZ</name>
<dbReference type="CDD" id="cd00657">
    <property type="entry name" value="Ferritin_like"/>
    <property type="match status" value="1"/>
</dbReference>
<protein>
    <submittedName>
        <fullName evidence="2">Unannotated protein</fullName>
    </submittedName>
</protein>
<sequence>MSVIDDLQSALAGEHAAVYGYGVIGGRLSGSKKAQALAGLNEHRSTRDQLSRLIVSRGAEPVPAEPSYVVDVSTGKQSQLVSTAINIEDRLCVRYANLVLNTDQGARTLAIAQLQGCAVRSALWSKTAQAFPGLVEATPQP</sequence>
<dbReference type="EMBL" id="CAFBLM010000003">
    <property type="protein sequence ID" value="CAB4859142.1"/>
    <property type="molecule type" value="Genomic_DNA"/>
</dbReference>
<feature type="domain" description="DUF4439" evidence="1">
    <location>
        <begin position="7"/>
        <end position="135"/>
    </location>
</feature>